<evidence type="ECO:0000313" key="2">
    <source>
        <dbReference type="Proteomes" id="UP000543030"/>
    </source>
</evidence>
<accession>A0A840RCA0</accession>
<dbReference type="Proteomes" id="UP000543030">
    <property type="component" value="Unassembled WGS sequence"/>
</dbReference>
<evidence type="ECO:0008006" key="3">
    <source>
        <dbReference type="Google" id="ProtNLM"/>
    </source>
</evidence>
<name>A0A840RCA0_9NEIS</name>
<gene>
    <name evidence="1" type="ORF">HNQ50_000766</name>
</gene>
<dbReference type="Gene3D" id="3.30.450.40">
    <property type="match status" value="1"/>
</dbReference>
<dbReference type="AlphaFoldDB" id="A0A840RCA0"/>
<organism evidence="1 2">
    <name type="scientific">Silvimonas terrae</name>
    <dbReference type="NCBI Taxonomy" id="300266"/>
    <lineage>
        <taxon>Bacteria</taxon>
        <taxon>Pseudomonadati</taxon>
        <taxon>Pseudomonadota</taxon>
        <taxon>Betaproteobacteria</taxon>
        <taxon>Neisseriales</taxon>
        <taxon>Chitinibacteraceae</taxon>
        <taxon>Silvimonas</taxon>
    </lineage>
</organism>
<keyword evidence="2" id="KW-1185">Reference proteome</keyword>
<comment type="caution">
    <text evidence="1">The sequence shown here is derived from an EMBL/GenBank/DDBJ whole genome shotgun (WGS) entry which is preliminary data.</text>
</comment>
<dbReference type="InterPro" id="IPR029016">
    <property type="entry name" value="GAF-like_dom_sf"/>
</dbReference>
<dbReference type="Gene3D" id="1.10.3210.10">
    <property type="entry name" value="Hypothetical protein af1432"/>
    <property type="match status" value="1"/>
</dbReference>
<dbReference type="RefSeq" id="WP_184097691.1">
    <property type="nucleotide sequence ID" value="NZ_JACHHN010000001.1"/>
</dbReference>
<dbReference type="EMBL" id="JACHHN010000001">
    <property type="protein sequence ID" value="MBB5190056.1"/>
    <property type="molecule type" value="Genomic_DNA"/>
</dbReference>
<reference evidence="1 2" key="1">
    <citation type="submission" date="2020-08" db="EMBL/GenBank/DDBJ databases">
        <title>Genomic Encyclopedia of Type Strains, Phase IV (KMG-IV): sequencing the most valuable type-strain genomes for metagenomic binning, comparative biology and taxonomic classification.</title>
        <authorList>
            <person name="Goeker M."/>
        </authorList>
    </citation>
    <scope>NUCLEOTIDE SEQUENCE [LARGE SCALE GENOMIC DNA]</scope>
    <source>
        <strain evidence="1 2">DSM 18233</strain>
    </source>
</reference>
<evidence type="ECO:0000313" key="1">
    <source>
        <dbReference type="EMBL" id="MBB5190056.1"/>
    </source>
</evidence>
<dbReference type="SUPFAM" id="SSF55781">
    <property type="entry name" value="GAF domain-like"/>
    <property type="match status" value="1"/>
</dbReference>
<proteinExistence type="predicted"/>
<sequence>MAVNLAPSFAPWIAQWTNRPLPMLQASKDLLLPMLRRPDRVRPADLVDIVLRDPLLTAQVLRTVNHRERTSLSADVVSVENCLALYGITPFLERFANGPVAEASLLPDRPHAVADLHAAVTNLRFAARLAREYASQRFDAKLDEIFIAAVLSGLPTLLGILSTDQSGAASAENAACDMLGAWHFPEPLVQLQAGSHVETPRQSMQVAVLKMARALEFGWWQPEVEVALQVIADVLQSPLDECWNLTTAAILKFVRKETARSGRLQAAYALPMLPGPWEPVAPPEPAAPPVPPANRFAERLHALNDAAHQGANASQLIELALRVFTEGMGIQRAAFMVYSAQDSLLRTRFIQSPDAQDRLNDFSLPMDNVHLFARLMTKPQAVWLNEHTRINLQKLLPGTWLQRFGAGDFCAMSIFMNERPVGLFVGQRTSLTPLDEATFTQFKQVCLLVSRALAERNNRA</sequence>
<dbReference type="SUPFAM" id="SSF109604">
    <property type="entry name" value="HD-domain/PDEase-like"/>
    <property type="match status" value="1"/>
</dbReference>
<protein>
    <recommendedName>
        <fullName evidence="3">HDOD domain-containing protein</fullName>
    </recommendedName>
</protein>